<evidence type="ECO:0000256" key="5">
    <source>
        <dbReference type="ARBA" id="ARBA00023211"/>
    </source>
</evidence>
<dbReference type="PANTHER" id="PTHR43226:SF1">
    <property type="entry name" value="XAA-PRO DIPEPTIDASE"/>
    <property type="match status" value="1"/>
</dbReference>
<dbReference type="GO" id="GO:0070006">
    <property type="term" value="F:metalloaminopeptidase activity"/>
    <property type="evidence" value="ECO:0007669"/>
    <property type="project" value="InterPro"/>
</dbReference>
<reference evidence="8 9" key="1">
    <citation type="journal article" date="2016" name="Mol. Biol. Evol.">
        <title>Comparative Genomics of Early-Diverging Mushroom-Forming Fungi Provides Insights into the Origins of Lignocellulose Decay Capabilities.</title>
        <authorList>
            <person name="Nagy L.G."/>
            <person name="Riley R."/>
            <person name="Tritt A."/>
            <person name="Adam C."/>
            <person name="Daum C."/>
            <person name="Floudas D."/>
            <person name="Sun H."/>
            <person name="Yadav J.S."/>
            <person name="Pangilinan J."/>
            <person name="Larsson K.H."/>
            <person name="Matsuura K."/>
            <person name="Barry K."/>
            <person name="Labutti K."/>
            <person name="Kuo R."/>
            <person name="Ohm R.A."/>
            <person name="Bhattacharya S.S."/>
            <person name="Shirouzu T."/>
            <person name="Yoshinaga Y."/>
            <person name="Martin F.M."/>
            <person name="Grigoriev I.V."/>
            <person name="Hibbett D.S."/>
        </authorList>
    </citation>
    <scope>NUCLEOTIDE SEQUENCE [LARGE SCALE GENOMIC DNA]</scope>
    <source>
        <strain evidence="8 9">HHB12029</strain>
    </source>
</reference>
<dbReference type="InterPro" id="IPR029149">
    <property type="entry name" value="Creatin/AminoP/Spt16_N"/>
</dbReference>
<keyword evidence="9" id="KW-1185">Reference proteome</keyword>
<gene>
    <name evidence="8" type="ORF">EXIGLDRAFT_763145</name>
</gene>
<dbReference type="Proteomes" id="UP000077266">
    <property type="component" value="Unassembled WGS sequence"/>
</dbReference>
<dbReference type="SUPFAM" id="SSF55920">
    <property type="entry name" value="Creatinase/aminopeptidase"/>
    <property type="match status" value="1"/>
</dbReference>
<dbReference type="SMART" id="SM01011">
    <property type="entry name" value="AMP_N"/>
    <property type="match status" value="1"/>
</dbReference>
<evidence type="ECO:0000256" key="4">
    <source>
        <dbReference type="ARBA" id="ARBA00022801"/>
    </source>
</evidence>
<sequence>MAVYPARKHAIKVIQHLTRIVPAELQSKTHYIYISGERTTFRHDTDRELPFRQESNFMYLSGCGVPSSALLLEWNPPTHKLTTKLFIPAEDPLETMWSPPPPTPEFAARTHDADAIFFTSTLSTALSAIPSAENAVLHVLPTATTFPAHLQPPPPGRATDEYLFRAIAEARLTKTDEEIALMRTANTISSRAHEVVMRLLGKGVRSALPEKKDILLPGDWLIEKESEAEAVFVASCRREGAVHQAYLPIVAASTRASTLHYCCNDREFAWGPTTHQHPDAPLRHAHGLENHEILPQVLLIDAGCEWSCYAADITRTMPVGNGGKFTDEAGAIYELVLQMQKDALALVKAGTHWDDVQHTCHVTLVRGFLKLGLFKGSEQEILDSDVTTAFFPHGVGHSIGLDVHDVPSASRPPAANNVTIPALSGKHSKFHTYLRLRLPLRAGMVVTVEPGIYFSPHLLAPVRNSPLIDHAVLARYEPVGGVRIEDVVLVTETGHELLSPVGKERDWVEGVCSGTL</sequence>
<dbReference type="PROSITE" id="PS00491">
    <property type="entry name" value="PROLINE_PEPTIDASE"/>
    <property type="match status" value="1"/>
</dbReference>
<dbReference type="EMBL" id="KV425914">
    <property type="protein sequence ID" value="KZV98914.1"/>
    <property type="molecule type" value="Genomic_DNA"/>
</dbReference>
<keyword evidence="8" id="KW-0645">Protease</keyword>
<evidence type="ECO:0000256" key="3">
    <source>
        <dbReference type="ARBA" id="ARBA00022723"/>
    </source>
</evidence>
<dbReference type="AlphaFoldDB" id="A0A165M8N5"/>
<dbReference type="OrthoDB" id="10261878at2759"/>
<dbReference type="Pfam" id="PF05195">
    <property type="entry name" value="AMP_N"/>
    <property type="match status" value="1"/>
</dbReference>
<dbReference type="InterPro" id="IPR007865">
    <property type="entry name" value="Aminopep_P_N"/>
</dbReference>
<protein>
    <submittedName>
        <fullName evidence="8">Creatinase/aminopeptidase</fullName>
    </submittedName>
</protein>
<evidence type="ECO:0000259" key="7">
    <source>
        <dbReference type="SMART" id="SM01011"/>
    </source>
</evidence>
<dbReference type="GO" id="GO:0006508">
    <property type="term" value="P:proteolysis"/>
    <property type="evidence" value="ECO:0007669"/>
    <property type="project" value="TreeGrafter"/>
</dbReference>
<dbReference type="PANTHER" id="PTHR43226">
    <property type="entry name" value="XAA-PRO AMINOPEPTIDASE 3"/>
    <property type="match status" value="1"/>
</dbReference>
<dbReference type="Pfam" id="PF00557">
    <property type="entry name" value="Peptidase_M24"/>
    <property type="match status" value="1"/>
</dbReference>
<proteinExistence type="inferred from homology"/>
<keyword evidence="5" id="KW-0464">Manganese</keyword>
<keyword evidence="3 6" id="KW-0479">Metal-binding</keyword>
<evidence type="ECO:0000256" key="2">
    <source>
        <dbReference type="ARBA" id="ARBA00008766"/>
    </source>
</evidence>
<dbReference type="InterPro" id="IPR000994">
    <property type="entry name" value="Pept_M24"/>
</dbReference>
<keyword evidence="8" id="KW-0031">Aminopeptidase</keyword>
<dbReference type="STRING" id="1314781.A0A165M8N5"/>
<accession>A0A165M8N5</accession>
<keyword evidence="4" id="KW-0378">Hydrolase</keyword>
<comment type="similarity">
    <text evidence="2 6">Belongs to the peptidase M24B family.</text>
</comment>
<evidence type="ECO:0000256" key="1">
    <source>
        <dbReference type="ARBA" id="ARBA00001936"/>
    </source>
</evidence>
<dbReference type="InterPro" id="IPR052433">
    <property type="entry name" value="X-Pro_dipept-like"/>
</dbReference>
<dbReference type="InParanoid" id="A0A165M8N5"/>
<evidence type="ECO:0000256" key="6">
    <source>
        <dbReference type="RuleBase" id="RU000590"/>
    </source>
</evidence>
<dbReference type="InterPro" id="IPR036005">
    <property type="entry name" value="Creatinase/aminopeptidase-like"/>
</dbReference>
<dbReference type="CDD" id="cd01087">
    <property type="entry name" value="Prolidase"/>
    <property type="match status" value="1"/>
</dbReference>
<organism evidence="8 9">
    <name type="scientific">Exidia glandulosa HHB12029</name>
    <dbReference type="NCBI Taxonomy" id="1314781"/>
    <lineage>
        <taxon>Eukaryota</taxon>
        <taxon>Fungi</taxon>
        <taxon>Dikarya</taxon>
        <taxon>Basidiomycota</taxon>
        <taxon>Agaricomycotina</taxon>
        <taxon>Agaricomycetes</taxon>
        <taxon>Auriculariales</taxon>
        <taxon>Exidiaceae</taxon>
        <taxon>Exidia</taxon>
    </lineage>
</organism>
<feature type="domain" description="Aminopeptidase P N-terminal" evidence="7">
    <location>
        <begin position="4"/>
        <end position="147"/>
    </location>
</feature>
<dbReference type="GO" id="GO:0030145">
    <property type="term" value="F:manganese ion binding"/>
    <property type="evidence" value="ECO:0007669"/>
    <property type="project" value="InterPro"/>
</dbReference>
<dbReference type="Gene3D" id="3.90.230.10">
    <property type="entry name" value="Creatinase/methionine aminopeptidase superfamily"/>
    <property type="match status" value="1"/>
</dbReference>
<dbReference type="Gene3D" id="3.40.350.10">
    <property type="entry name" value="Creatinase/prolidase N-terminal domain"/>
    <property type="match status" value="1"/>
</dbReference>
<evidence type="ECO:0000313" key="8">
    <source>
        <dbReference type="EMBL" id="KZV98914.1"/>
    </source>
</evidence>
<dbReference type="InterPro" id="IPR001131">
    <property type="entry name" value="Peptidase_M24B_aminopep-P_CS"/>
</dbReference>
<evidence type="ECO:0000313" key="9">
    <source>
        <dbReference type="Proteomes" id="UP000077266"/>
    </source>
</evidence>
<dbReference type="SUPFAM" id="SSF53092">
    <property type="entry name" value="Creatinase/prolidase N-terminal domain"/>
    <property type="match status" value="1"/>
</dbReference>
<name>A0A165M8N5_EXIGL</name>
<comment type="cofactor">
    <cofactor evidence="1">
        <name>Mn(2+)</name>
        <dbReference type="ChEBI" id="CHEBI:29035"/>
    </cofactor>
</comment>